<dbReference type="AlphaFoldDB" id="A0A840AN94"/>
<protein>
    <submittedName>
        <fullName evidence="1">Uncharacterized protein</fullName>
    </submittedName>
</protein>
<dbReference type="RefSeq" id="WP_183398402.1">
    <property type="nucleotide sequence ID" value="NZ_JACIDS010000002.1"/>
</dbReference>
<organism evidence="1 2">
    <name type="scientific">Kaistia hirudinis</name>
    <dbReference type="NCBI Taxonomy" id="1293440"/>
    <lineage>
        <taxon>Bacteria</taxon>
        <taxon>Pseudomonadati</taxon>
        <taxon>Pseudomonadota</taxon>
        <taxon>Alphaproteobacteria</taxon>
        <taxon>Hyphomicrobiales</taxon>
        <taxon>Kaistiaceae</taxon>
        <taxon>Kaistia</taxon>
    </lineage>
</organism>
<keyword evidence="2" id="KW-1185">Reference proteome</keyword>
<gene>
    <name evidence="1" type="ORF">GGR25_001817</name>
</gene>
<comment type="caution">
    <text evidence="1">The sequence shown here is derived from an EMBL/GenBank/DDBJ whole genome shotgun (WGS) entry which is preliminary data.</text>
</comment>
<sequence length="136" mass="15312">MTAAPDAAADPVAAYKAVLQRVLDNRPSGTRGRLAQALGKNRSFVSHMTSPAYATPIPAQHIETIFEICHFSPEDRRHFLDAYGEAHPRRVPALKESRRMRPHVIYLPDLGDPERNQEMDRLVGEFVQRLTKLVEG</sequence>
<name>A0A840AN94_9HYPH</name>
<evidence type="ECO:0000313" key="1">
    <source>
        <dbReference type="EMBL" id="MBB3930778.1"/>
    </source>
</evidence>
<evidence type="ECO:0000313" key="2">
    <source>
        <dbReference type="Proteomes" id="UP000553963"/>
    </source>
</evidence>
<reference evidence="1 2" key="1">
    <citation type="submission" date="2020-08" db="EMBL/GenBank/DDBJ databases">
        <title>Genomic Encyclopedia of Type Strains, Phase IV (KMG-IV): sequencing the most valuable type-strain genomes for metagenomic binning, comparative biology and taxonomic classification.</title>
        <authorList>
            <person name="Goeker M."/>
        </authorList>
    </citation>
    <scope>NUCLEOTIDE SEQUENCE [LARGE SCALE GENOMIC DNA]</scope>
    <source>
        <strain evidence="1 2">DSM 25966</strain>
    </source>
</reference>
<accession>A0A840AN94</accession>
<dbReference type="Proteomes" id="UP000553963">
    <property type="component" value="Unassembled WGS sequence"/>
</dbReference>
<dbReference type="EMBL" id="JACIDS010000002">
    <property type="protein sequence ID" value="MBB3930778.1"/>
    <property type="molecule type" value="Genomic_DNA"/>
</dbReference>
<proteinExistence type="predicted"/>